<dbReference type="Proteomes" id="UP000690515">
    <property type="component" value="Unassembled WGS sequence"/>
</dbReference>
<comment type="caution">
    <text evidence="1">The sequence shown here is derived from an EMBL/GenBank/DDBJ whole genome shotgun (WGS) entry which is preliminary data.</text>
</comment>
<protein>
    <submittedName>
        <fullName evidence="1">UPF0175 family protein</fullName>
    </submittedName>
</protein>
<gene>
    <name evidence="1" type="ORF">KCG35_20985</name>
</gene>
<reference evidence="1 2" key="1">
    <citation type="submission" date="2021-04" db="EMBL/GenBank/DDBJ databases">
        <authorList>
            <person name="Pira H."/>
            <person name="Risdian C."/>
            <person name="Wink J."/>
        </authorList>
    </citation>
    <scope>NUCLEOTIDE SEQUENCE [LARGE SCALE GENOMIC DNA]</scope>
    <source>
        <strain evidence="1 2">WH53</strain>
    </source>
</reference>
<dbReference type="EMBL" id="JAGSOY010000086">
    <property type="protein sequence ID" value="MBU2713538.1"/>
    <property type="molecule type" value="Genomic_DNA"/>
</dbReference>
<evidence type="ECO:0000313" key="2">
    <source>
        <dbReference type="Proteomes" id="UP000690515"/>
    </source>
</evidence>
<keyword evidence="2" id="KW-1185">Reference proteome</keyword>
<dbReference type="InterPro" id="IPR005368">
    <property type="entry name" value="UPF0175"/>
</dbReference>
<accession>A0ABS5ZIC8</accession>
<sequence>MKTIGIRRLRENPGLLTQWSQEGEYTLITNRSEPVSLSIPFNQALLDQGVQTNIAIKLFEDKVLTLVQAAKLARLSVETFLGKLSALNIPVVDLDETELDEDLKHFE</sequence>
<name>A0ABS5ZIC8_9GAMM</name>
<dbReference type="RefSeq" id="WP_215821823.1">
    <property type="nucleotide sequence ID" value="NZ_JAGSOY010000086.1"/>
</dbReference>
<evidence type="ECO:0000313" key="1">
    <source>
        <dbReference type="EMBL" id="MBU2713538.1"/>
    </source>
</evidence>
<organism evidence="1 2">
    <name type="scientific">Zooshikella harenae</name>
    <dbReference type="NCBI Taxonomy" id="2827238"/>
    <lineage>
        <taxon>Bacteria</taxon>
        <taxon>Pseudomonadati</taxon>
        <taxon>Pseudomonadota</taxon>
        <taxon>Gammaproteobacteria</taxon>
        <taxon>Oceanospirillales</taxon>
        <taxon>Zooshikellaceae</taxon>
        <taxon>Zooshikella</taxon>
    </lineage>
</organism>
<proteinExistence type="predicted"/>
<dbReference type="Pfam" id="PF03683">
    <property type="entry name" value="UPF0175"/>
    <property type="match status" value="1"/>
</dbReference>